<feature type="compositionally biased region" description="Low complexity" evidence="1">
    <location>
        <begin position="119"/>
        <end position="135"/>
    </location>
</feature>
<feature type="region of interest" description="Disordered" evidence="1">
    <location>
        <begin position="1"/>
        <end position="57"/>
    </location>
</feature>
<dbReference type="Proteomes" id="UP000092993">
    <property type="component" value="Unassembled WGS sequence"/>
</dbReference>
<keyword evidence="3" id="KW-1185">Reference proteome</keyword>
<accession>A0A1C7LMZ2</accession>
<sequence>MVTDFPGALSQSSSDSSSRHDMRISPLRLPIDEHMTLTQPSDDIPEDVESSRASSELEVALDEEHDLRLGAVEALSTPPLFATPKRFSTHLSVLGYQEGERSPQSAHHSEDVQPSRIMSQQSSLAAPLSSDAARSSFMTNTSRMSGLSDFPAPPTNVSPGHMSLLSNYYGDKPHNPPDTSFDFDFTRPTLVREPSRGTFGGSQEMGEAL</sequence>
<reference evidence="2 3" key="1">
    <citation type="submission" date="2016-03" db="EMBL/GenBank/DDBJ databases">
        <title>Whole genome sequencing of Grifola frondosa 9006-11.</title>
        <authorList>
            <person name="Min B."/>
            <person name="Park H."/>
            <person name="Kim J.-G."/>
            <person name="Cho H."/>
            <person name="Oh Y.-L."/>
            <person name="Kong W.-S."/>
            <person name="Choi I.-G."/>
        </authorList>
    </citation>
    <scope>NUCLEOTIDE SEQUENCE [LARGE SCALE GENOMIC DNA]</scope>
    <source>
        <strain evidence="2 3">9006-11</strain>
    </source>
</reference>
<evidence type="ECO:0000313" key="3">
    <source>
        <dbReference type="Proteomes" id="UP000092993"/>
    </source>
</evidence>
<evidence type="ECO:0000256" key="1">
    <source>
        <dbReference type="SAM" id="MobiDB-lite"/>
    </source>
</evidence>
<name>A0A1C7LMZ2_GRIFR</name>
<proteinExistence type="predicted"/>
<feature type="region of interest" description="Disordered" evidence="1">
    <location>
        <begin position="97"/>
        <end position="135"/>
    </location>
</feature>
<protein>
    <submittedName>
        <fullName evidence="2">Uncharacterized protein</fullName>
    </submittedName>
</protein>
<dbReference type="EMBL" id="LUGG01000043">
    <property type="protein sequence ID" value="OBZ65576.1"/>
    <property type="molecule type" value="Genomic_DNA"/>
</dbReference>
<dbReference type="OrthoDB" id="3228777at2759"/>
<feature type="region of interest" description="Disordered" evidence="1">
    <location>
        <begin position="168"/>
        <end position="209"/>
    </location>
</feature>
<gene>
    <name evidence="2" type="ORF">A0H81_14474</name>
</gene>
<evidence type="ECO:0000313" key="2">
    <source>
        <dbReference type="EMBL" id="OBZ65576.1"/>
    </source>
</evidence>
<organism evidence="2 3">
    <name type="scientific">Grifola frondosa</name>
    <name type="common">Maitake</name>
    <name type="synonym">Polyporus frondosus</name>
    <dbReference type="NCBI Taxonomy" id="5627"/>
    <lineage>
        <taxon>Eukaryota</taxon>
        <taxon>Fungi</taxon>
        <taxon>Dikarya</taxon>
        <taxon>Basidiomycota</taxon>
        <taxon>Agaricomycotina</taxon>
        <taxon>Agaricomycetes</taxon>
        <taxon>Polyporales</taxon>
        <taxon>Grifolaceae</taxon>
        <taxon>Grifola</taxon>
    </lineage>
</organism>
<dbReference type="STRING" id="5627.A0A1C7LMZ2"/>
<comment type="caution">
    <text evidence="2">The sequence shown here is derived from an EMBL/GenBank/DDBJ whole genome shotgun (WGS) entry which is preliminary data.</text>
</comment>
<dbReference type="AlphaFoldDB" id="A0A1C7LMZ2"/>